<dbReference type="InterPro" id="IPR014247">
    <property type="entry name" value="Spore_lipoprot_YhcN/YlaJ"/>
</dbReference>
<accession>A0A7W3SS43</accession>
<dbReference type="PROSITE" id="PS51257">
    <property type="entry name" value="PROKAR_LIPOPROTEIN"/>
    <property type="match status" value="1"/>
</dbReference>
<reference evidence="3 4" key="1">
    <citation type="submission" date="2020-08" db="EMBL/GenBank/DDBJ databases">
        <title>Genomic Encyclopedia of Type Strains, Phase III (KMG-III): the genomes of soil and plant-associated and newly described type strains.</title>
        <authorList>
            <person name="Whitman W."/>
        </authorList>
    </citation>
    <scope>NUCLEOTIDE SEQUENCE [LARGE SCALE GENOMIC DNA]</scope>
    <source>
        <strain evidence="3 4">CECT 8693</strain>
    </source>
</reference>
<evidence type="ECO:0000313" key="4">
    <source>
        <dbReference type="Proteomes" id="UP000567067"/>
    </source>
</evidence>
<dbReference type="RefSeq" id="WP_182535116.1">
    <property type="nucleotide sequence ID" value="NZ_JACJIP010000008.1"/>
</dbReference>
<feature type="signal peptide" evidence="2">
    <location>
        <begin position="1"/>
        <end position="24"/>
    </location>
</feature>
<dbReference type="Proteomes" id="UP000567067">
    <property type="component" value="Unassembled WGS sequence"/>
</dbReference>
<feature type="chain" id="PRO_5031413067" evidence="2">
    <location>
        <begin position="25"/>
        <end position="188"/>
    </location>
</feature>
<evidence type="ECO:0000256" key="1">
    <source>
        <dbReference type="SAM" id="MobiDB-lite"/>
    </source>
</evidence>
<protein>
    <submittedName>
        <fullName evidence="3">YhcN/YlaJ family sporulation lipoprotein</fullName>
    </submittedName>
</protein>
<dbReference type="NCBIfam" id="TIGR02898">
    <property type="entry name" value="spore_YhcN_YlaJ"/>
    <property type="match status" value="1"/>
</dbReference>
<dbReference type="AlphaFoldDB" id="A0A7W3SS43"/>
<proteinExistence type="predicted"/>
<evidence type="ECO:0000256" key="2">
    <source>
        <dbReference type="SAM" id="SignalP"/>
    </source>
</evidence>
<keyword evidence="3" id="KW-0449">Lipoprotein</keyword>
<dbReference type="InterPro" id="IPR019076">
    <property type="entry name" value="Spore_lipoprot_YhcN/YlaJ-like"/>
</dbReference>
<name>A0A7W3SS43_9BACL</name>
<dbReference type="EMBL" id="JACJIP010000008">
    <property type="protein sequence ID" value="MBA9085210.1"/>
    <property type="molecule type" value="Genomic_DNA"/>
</dbReference>
<comment type="caution">
    <text evidence="3">The sequence shown here is derived from an EMBL/GenBank/DDBJ whole genome shotgun (WGS) entry which is preliminary data.</text>
</comment>
<gene>
    <name evidence="3" type="ORF">FHR92_001674</name>
</gene>
<dbReference type="Pfam" id="PF09580">
    <property type="entry name" value="Spore_YhcN_YlaJ"/>
    <property type="match status" value="1"/>
</dbReference>
<keyword evidence="4" id="KW-1185">Reference proteome</keyword>
<organism evidence="3 4">
    <name type="scientific">Fontibacillus solani</name>
    <dbReference type="NCBI Taxonomy" id="1572857"/>
    <lineage>
        <taxon>Bacteria</taxon>
        <taxon>Bacillati</taxon>
        <taxon>Bacillota</taxon>
        <taxon>Bacilli</taxon>
        <taxon>Bacillales</taxon>
        <taxon>Paenibacillaceae</taxon>
        <taxon>Fontibacillus</taxon>
    </lineage>
</organism>
<evidence type="ECO:0000313" key="3">
    <source>
        <dbReference type="EMBL" id="MBA9085210.1"/>
    </source>
</evidence>
<keyword evidence="2" id="KW-0732">Signal</keyword>
<dbReference type="GO" id="GO:0030435">
    <property type="term" value="P:sporulation resulting in formation of a cellular spore"/>
    <property type="evidence" value="ECO:0007669"/>
    <property type="project" value="InterPro"/>
</dbReference>
<sequence>MRIWLCLFIMASLLSSCATSPKQASPSPNNQTQSMTRAQSRNYTGNGNITVRATDNTTTNQVDKKAHLENLAKQVQGVKGAHCVVLGTTAIVGIDVDSKLERAKVGSIKYSVAEALRKDPNGAGAIVTADVDLNQRLTEIGNKITQGHPVSGFATELADIIGRIVPQLPSDTIPRENVPQTKSVPGKK</sequence>
<feature type="region of interest" description="Disordered" evidence="1">
    <location>
        <begin position="20"/>
        <end position="58"/>
    </location>
</feature>